<protein>
    <submittedName>
        <fullName evidence="1">Uncharacterized protein</fullName>
    </submittedName>
</protein>
<evidence type="ECO:0000313" key="1">
    <source>
        <dbReference type="EMBL" id="BBZ24940.1"/>
    </source>
</evidence>
<proteinExistence type="predicted"/>
<dbReference type="Proteomes" id="UP000467260">
    <property type="component" value="Chromosome"/>
</dbReference>
<accession>A0A7I7X6E5</accession>
<reference evidence="1 2" key="1">
    <citation type="journal article" date="2019" name="Emerg. Microbes Infect.">
        <title>Comprehensive subspecies identification of 175 nontuberculous mycobacteria species based on 7547 genomic profiles.</title>
        <authorList>
            <person name="Matsumoto Y."/>
            <person name="Kinjo T."/>
            <person name="Motooka D."/>
            <person name="Nabeya D."/>
            <person name="Jung N."/>
            <person name="Uechi K."/>
            <person name="Horii T."/>
            <person name="Iida T."/>
            <person name="Fujita J."/>
            <person name="Nakamura S."/>
        </authorList>
    </citation>
    <scope>NUCLEOTIDE SEQUENCE [LARGE SCALE GENOMIC DNA]</scope>
    <source>
        <strain evidence="1 2">JCM 13571</strain>
    </source>
</reference>
<organism evidence="1 2">
    <name type="scientific">Mycolicibacter hiberniae</name>
    <dbReference type="NCBI Taxonomy" id="29314"/>
    <lineage>
        <taxon>Bacteria</taxon>
        <taxon>Bacillati</taxon>
        <taxon>Actinomycetota</taxon>
        <taxon>Actinomycetes</taxon>
        <taxon>Mycobacteriales</taxon>
        <taxon>Mycobacteriaceae</taxon>
        <taxon>Mycolicibacter</taxon>
    </lineage>
</organism>
<keyword evidence="2" id="KW-1185">Reference proteome</keyword>
<dbReference type="KEGG" id="mhib:MHIB_33580"/>
<evidence type="ECO:0000313" key="2">
    <source>
        <dbReference type="Proteomes" id="UP000467260"/>
    </source>
</evidence>
<dbReference type="EMBL" id="AP022609">
    <property type="protein sequence ID" value="BBZ24940.1"/>
    <property type="molecule type" value="Genomic_DNA"/>
</dbReference>
<dbReference type="AlphaFoldDB" id="A0A7I7X6E5"/>
<name>A0A7I7X6E5_9MYCO</name>
<sequence>MGFYGDTLRDERNEWKGVGTVPIQGGWTQIASVVVGVMAAAAVLTPGFAAAEPDTAPALPEFAPAPSDWSPRMDIWPYTTFTYQVTPEMISGMSDSCQWFNAQFDPLMGQVAAFNRSLADRHDVYDGLQSQADAVVANLDRSTGFLGPRVQPLTIRNTPDNYGAYSPIYGGEQITGVLFQLSRIADSIRKKQLAGFTRPHIDSAFGWGDALRSSGACI</sequence>
<gene>
    <name evidence="1" type="ORF">MHIB_33580</name>
</gene>